<sequence length="744" mass="82447">MRGFDHLAEPGHPALPVEFLRFVIPADARVTGVELVHENGSFVPGTFDVFPAQKPVPISGPQDTEFTEPDLTVYGQNRLYPPTVVEYVHDGSLAGFRIAAVKVTPLRYNPATKKLYLSRALTFRLTYERSMEPVQTITDKQRTLAEARVRELVVNNNDVGTWAPFTVPGLWESEYIIITDPSFASAFERLREWKMRRGVPTDIVTTDWIYAHYSGADNAEQVRNFVREAADSGAMYFLLAGQCDYEHGEEYVPRRNVYCMNSGGSPHDDTIPCDHYFSDLDGNWNNDGDGTYGEMTDGVNLYSDVYVGRAPVKDTTQINNFITKIITYETAPSSSFLKKILLPVGNLWYGNHGNGINDTVADAVPGDWQKSKLYQDYGLMSRFVVRDSISQGFHHSSMVGHGSVYGIYYNYGASVFYHQSDADVQANDSTDAVITTSIACNVGGVDLAGPSSDNDCLAERMINTNKKCATATVMNTRFGWGYTGPQNNIGLSGEYSVWFYRKLFNTSAYHIGEVLAAAKDELAPQALSQAVYRWCHYEFTLFGDPEMPIWTDATKELDVTLSSDRIAVYGDGNPDTFAVTVGYAGSPVSNALVTIMFDSTAYERLYTDGAGQAQFTFADDVFDHEGTAWVTITHYSENYLPVLESGLIVDWLNVYEEPSPEYLPLDLTIGPNPARDVLHLNFGAPVRNGVTVKLYDVQGRLVSTAAVEKGMSKAVLPTSQLSNGIYFVTTSGDIARQEKIIIVQ</sequence>
<accession>A0A0S8GG04</accession>
<dbReference type="InterPro" id="IPR001769">
    <property type="entry name" value="Gingipain"/>
</dbReference>
<name>A0A0S8GG04_UNCW3</name>
<dbReference type="Pfam" id="PF18962">
    <property type="entry name" value="Por_Secre_tail"/>
    <property type="match status" value="1"/>
</dbReference>
<keyword evidence="1" id="KW-0732">Signal</keyword>
<dbReference type="NCBIfam" id="TIGR04183">
    <property type="entry name" value="Por_Secre_tail"/>
    <property type="match status" value="1"/>
</dbReference>
<protein>
    <recommendedName>
        <fullName evidence="7">Gingipain domain-containing protein</fullName>
    </recommendedName>
</protein>
<dbReference type="SUPFAM" id="SSF52129">
    <property type="entry name" value="Caspase-like"/>
    <property type="match status" value="1"/>
</dbReference>
<evidence type="ECO:0000259" key="2">
    <source>
        <dbReference type="Pfam" id="PF01364"/>
    </source>
</evidence>
<dbReference type="InterPro" id="IPR012600">
    <property type="entry name" value="Propeptide_C25"/>
</dbReference>
<dbReference type="InterPro" id="IPR029030">
    <property type="entry name" value="Caspase-like_dom_sf"/>
</dbReference>
<evidence type="ECO:0000256" key="1">
    <source>
        <dbReference type="ARBA" id="ARBA00022729"/>
    </source>
</evidence>
<dbReference type="Gene3D" id="3.40.50.1460">
    <property type="match status" value="1"/>
</dbReference>
<dbReference type="AlphaFoldDB" id="A0A0S8GG04"/>
<dbReference type="Gene3D" id="2.60.40.3800">
    <property type="match status" value="1"/>
</dbReference>
<dbReference type="GO" id="GO:0006508">
    <property type="term" value="P:proteolysis"/>
    <property type="evidence" value="ECO:0007669"/>
    <property type="project" value="InterPro"/>
</dbReference>
<feature type="domain" description="Secretion system C-terminal sorting" evidence="4">
    <location>
        <begin position="671"/>
        <end position="742"/>
    </location>
</feature>
<evidence type="ECO:0008006" key="7">
    <source>
        <dbReference type="Google" id="ProtNLM"/>
    </source>
</evidence>
<evidence type="ECO:0000313" key="6">
    <source>
        <dbReference type="Proteomes" id="UP000051096"/>
    </source>
</evidence>
<dbReference type="Pfam" id="PF08126">
    <property type="entry name" value="Propeptide_C25"/>
    <property type="match status" value="1"/>
</dbReference>
<dbReference type="InterPro" id="IPR038490">
    <property type="entry name" value="Gingipain_propep_sf"/>
</dbReference>
<dbReference type="GO" id="GO:0004197">
    <property type="term" value="F:cysteine-type endopeptidase activity"/>
    <property type="evidence" value="ECO:0007669"/>
    <property type="project" value="InterPro"/>
</dbReference>
<evidence type="ECO:0000313" key="5">
    <source>
        <dbReference type="EMBL" id="KPK71553.1"/>
    </source>
</evidence>
<feature type="domain" description="Gingipain" evidence="2">
    <location>
        <begin position="175"/>
        <end position="548"/>
    </location>
</feature>
<dbReference type="EMBL" id="LJUO01000060">
    <property type="protein sequence ID" value="KPK71553.1"/>
    <property type="molecule type" value="Genomic_DNA"/>
</dbReference>
<dbReference type="Proteomes" id="UP000051096">
    <property type="component" value="Unassembled WGS sequence"/>
</dbReference>
<organism evidence="5 6">
    <name type="scientific">candidate division WOR_3 bacterium SM23_60</name>
    <dbReference type="NCBI Taxonomy" id="1703780"/>
    <lineage>
        <taxon>Bacteria</taxon>
        <taxon>Bacteria division WOR-3</taxon>
    </lineage>
</organism>
<feature type="domain" description="Gingipain propeptide" evidence="3">
    <location>
        <begin position="5"/>
        <end position="137"/>
    </location>
</feature>
<dbReference type="Gene3D" id="3.40.50.10390">
    <property type="entry name" value="Gingipain r, domain 1"/>
    <property type="match status" value="1"/>
</dbReference>
<dbReference type="Pfam" id="PF01364">
    <property type="entry name" value="Peptidase_C25"/>
    <property type="match status" value="1"/>
</dbReference>
<gene>
    <name evidence="5" type="ORF">AMJ87_07095</name>
</gene>
<reference evidence="5 6" key="1">
    <citation type="journal article" date="2015" name="Microbiome">
        <title>Genomic resolution of linkages in carbon, nitrogen, and sulfur cycling among widespread estuary sediment bacteria.</title>
        <authorList>
            <person name="Baker B.J."/>
            <person name="Lazar C.S."/>
            <person name="Teske A.P."/>
            <person name="Dick G.J."/>
        </authorList>
    </citation>
    <scope>NUCLEOTIDE SEQUENCE [LARGE SCALE GENOMIC DNA]</scope>
    <source>
        <strain evidence="5">SM23_60</strain>
    </source>
</reference>
<dbReference type="InterPro" id="IPR026444">
    <property type="entry name" value="Secre_tail"/>
</dbReference>
<evidence type="ECO:0000259" key="3">
    <source>
        <dbReference type="Pfam" id="PF08126"/>
    </source>
</evidence>
<dbReference type="InterPro" id="IPR029031">
    <property type="entry name" value="Gingipain_N_sf"/>
</dbReference>
<comment type="caution">
    <text evidence="5">The sequence shown here is derived from an EMBL/GenBank/DDBJ whole genome shotgun (WGS) entry which is preliminary data.</text>
</comment>
<evidence type="ECO:0000259" key="4">
    <source>
        <dbReference type="Pfam" id="PF18962"/>
    </source>
</evidence>
<proteinExistence type="predicted"/>